<evidence type="ECO:0000313" key="4">
    <source>
        <dbReference type="Proteomes" id="UP000835206"/>
    </source>
</evidence>
<keyword evidence="4" id="KW-1185">Reference proteome</keyword>
<feature type="coiled-coil region" evidence="1">
    <location>
        <begin position="334"/>
        <end position="390"/>
    </location>
</feature>
<dbReference type="OrthoDB" id="7699626at2759"/>
<dbReference type="GeneID" id="105666599"/>
<keyword evidence="1" id="KW-0175">Coiled coil</keyword>
<dbReference type="KEGG" id="bter:105666599"/>
<feature type="chain" id="PRO_5044698004" evidence="3">
    <location>
        <begin position="21"/>
        <end position="622"/>
    </location>
</feature>
<protein>
    <submittedName>
        <fullName evidence="5 6">Signal transducer and activator of transcription C-like</fullName>
    </submittedName>
</protein>
<dbReference type="Proteomes" id="UP000835206">
    <property type="component" value="Chromosome 15"/>
</dbReference>
<evidence type="ECO:0000256" key="3">
    <source>
        <dbReference type="SAM" id="SignalP"/>
    </source>
</evidence>
<feature type="signal peptide" evidence="3">
    <location>
        <begin position="1"/>
        <end position="20"/>
    </location>
</feature>
<dbReference type="RefSeq" id="XP_020722581.1">
    <property type="nucleotide sequence ID" value="XM_020866922.2"/>
</dbReference>
<evidence type="ECO:0000313" key="6">
    <source>
        <dbReference type="RefSeq" id="XP_048268500.1"/>
    </source>
</evidence>
<evidence type="ECO:0000313" key="8">
    <source>
        <dbReference type="RefSeq" id="XP_048268502.1"/>
    </source>
</evidence>
<dbReference type="RefSeq" id="XP_048268502.1">
    <property type="nucleotide sequence ID" value="XM_048412545.1"/>
</dbReference>
<gene>
    <name evidence="5 6 7 8" type="primary">LOC105666599</name>
</gene>
<evidence type="ECO:0000313" key="7">
    <source>
        <dbReference type="RefSeq" id="XP_048268501.1"/>
    </source>
</evidence>
<organism evidence="4 8">
    <name type="scientific">Bombus terrestris</name>
    <name type="common">Buff-tailed bumblebee</name>
    <name type="synonym">Apis terrestris</name>
    <dbReference type="NCBI Taxonomy" id="30195"/>
    <lineage>
        <taxon>Eukaryota</taxon>
        <taxon>Metazoa</taxon>
        <taxon>Ecdysozoa</taxon>
        <taxon>Arthropoda</taxon>
        <taxon>Hexapoda</taxon>
        <taxon>Insecta</taxon>
        <taxon>Pterygota</taxon>
        <taxon>Neoptera</taxon>
        <taxon>Endopterygota</taxon>
        <taxon>Hymenoptera</taxon>
        <taxon>Apocrita</taxon>
        <taxon>Aculeata</taxon>
        <taxon>Apoidea</taxon>
        <taxon>Anthophila</taxon>
        <taxon>Apidae</taxon>
        <taxon>Bombus</taxon>
        <taxon>Bombus</taxon>
    </lineage>
</organism>
<name>A0A9C6WAG0_BOMTE</name>
<keyword evidence="3" id="KW-0732">Signal</keyword>
<reference evidence="5 6" key="1">
    <citation type="submission" date="2025-04" db="UniProtKB">
        <authorList>
            <consortium name="RefSeq"/>
        </authorList>
    </citation>
    <scope>IDENTIFICATION</scope>
</reference>
<evidence type="ECO:0000256" key="2">
    <source>
        <dbReference type="SAM" id="MobiDB-lite"/>
    </source>
</evidence>
<sequence>MSLVTLVFLLATVSITLTNSQETGIPDKSLDVTQAPIKLDKNLRRALLKALTDLEAESAEQRKEESESIAQRDTSAFEVVAKQNLNDDLGAQKTKFSFKSFPSDDDIPSEDKLQNSSFIDAVHYVTLKSPIMNIEKATQEDARSFHVQNVILPVKNPANFGIKTEPKVQQKEKTTQATFSVHKVESLTLKPATEISESLAGSASNGIATANALVAPKPTEITPTVSTRKNVTVIESNDSKDKTEEVKIFQAPLVAAFTVQQDEQGVPKSVVPIFRSPNDGQALTLQEQLEFKQQLLEKQLAELQQQQIQQTQFLVRQQQLYEQQLRQKQQHQFYLQEQARIKQLEEQARIKQLEEQTRIKQLEEQTKLKRLEEQARFKQLEEQRFKFEEQRLNRFQPQRPIPQKQSFFEQSNNILSFQPPVESNVHLQPSLALEVPNVDASPAFQSTFQPDQRLQPFRQQPQAHHQLQQQQLPQLPQPQQLQQLQQLPQPQQLQPPQQHQRLQQSFGSFSNDFQPSLTPASRFNRQEAFNSIGNFGFNVDNKANTANVRFNPPHRTPGNFFSFTQFKSQAHPPTPARQIQQLLYQSGIAGDPNNAQGIGSPEDLNIVSKVLALNVGAVPNKN</sequence>
<proteinExistence type="predicted"/>
<dbReference type="RefSeq" id="XP_048268501.1">
    <property type="nucleotide sequence ID" value="XM_048412544.1"/>
</dbReference>
<accession>A0A9C6WAG0</accession>
<dbReference type="RefSeq" id="XP_048268500.1">
    <property type="nucleotide sequence ID" value="XM_048412543.1"/>
</dbReference>
<evidence type="ECO:0000256" key="1">
    <source>
        <dbReference type="SAM" id="Coils"/>
    </source>
</evidence>
<feature type="region of interest" description="Disordered" evidence="2">
    <location>
        <begin position="480"/>
        <end position="503"/>
    </location>
</feature>
<feature type="coiled-coil region" evidence="1">
    <location>
        <begin position="282"/>
        <end position="309"/>
    </location>
</feature>
<evidence type="ECO:0000313" key="5">
    <source>
        <dbReference type="RefSeq" id="XP_020722581.1"/>
    </source>
</evidence>
<dbReference type="AlphaFoldDB" id="A0A9C6WAG0"/>